<evidence type="ECO:0000256" key="4">
    <source>
        <dbReference type="PIRSR" id="PIRSR000112-3"/>
    </source>
</evidence>
<organism evidence="6 7">
    <name type="scientific">Sedimentibacter hydroxybenzoicus DSM 7310</name>
    <dbReference type="NCBI Taxonomy" id="1123245"/>
    <lineage>
        <taxon>Bacteria</taxon>
        <taxon>Bacillati</taxon>
        <taxon>Bacillota</taxon>
        <taxon>Tissierellia</taxon>
        <taxon>Sedimentibacter</taxon>
    </lineage>
</organism>
<feature type="binding site" evidence="3">
    <location>
        <position position="253"/>
    </location>
    <ligand>
        <name>glycerol</name>
        <dbReference type="ChEBI" id="CHEBI:17754"/>
    </ligand>
</feature>
<gene>
    <name evidence="6" type="ORF">HZF24_00070</name>
</gene>
<feature type="binding site" evidence="4">
    <location>
        <position position="130"/>
    </location>
    <ligand>
        <name>NAD(+)</name>
        <dbReference type="ChEBI" id="CHEBI:57540"/>
    </ligand>
</feature>
<name>A0A974BGA4_SEDHY</name>
<feature type="binding site" evidence="4">
    <location>
        <position position="124"/>
    </location>
    <ligand>
        <name>NAD(+)</name>
        <dbReference type="ChEBI" id="CHEBI:57540"/>
    </ligand>
</feature>
<feature type="binding site" evidence="3">
    <location>
        <position position="170"/>
    </location>
    <ligand>
        <name>glycerol</name>
        <dbReference type="ChEBI" id="CHEBI:17754"/>
    </ligand>
</feature>
<feature type="binding site" evidence="4">
    <location>
        <begin position="115"/>
        <end position="118"/>
    </location>
    <ligand>
        <name>NAD(+)</name>
        <dbReference type="ChEBI" id="CHEBI:57540"/>
    </ligand>
</feature>
<evidence type="ECO:0000256" key="3">
    <source>
        <dbReference type="PIRSR" id="PIRSR000112-1"/>
    </source>
</evidence>
<dbReference type="PANTHER" id="PTHR43616:SF3">
    <property type="entry name" value="HYDROXYCARBOXYLATE DEHYDROGENASE A"/>
    <property type="match status" value="1"/>
</dbReference>
<evidence type="ECO:0000313" key="7">
    <source>
        <dbReference type="Proteomes" id="UP000611629"/>
    </source>
</evidence>
<proteinExistence type="predicted"/>
<sequence length="358" mass="39603">MKTQFYPGYTIGNDAYENIVKICGIYGKKAAVIGGERAIKAAENKIRNAVEGSELQITGFFPFGKEASAENIERLKSIPEVQEADMIFAVGGGKAIDTGKVLAQTTNRVFFTFPTIASTCASCTSLGILYHPDGSLREYTFSAITPVHIFIDSEIIANAPDKYFWAGIGDSMAKYFESSVSSRGNELNHSQGMGVNIASMCNGPFVKYGVKALEDCRKNKVSNELEEIILGIIVSTGYVSNLVNIDLNTGLAHAVYNGFTVIPQIEEHGHLHGEIVSYGILVLLAVDRQKEEFERIFNFNKEMGFPTRLSDLHCSMADVDKMIDKALKGIDVRHYPYKVTPEMIKEAIVFIEDFQYKR</sequence>
<evidence type="ECO:0000313" key="6">
    <source>
        <dbReference type="EMBL" id="NYB72528.1"/>
    </source>
</evidence>
<evidence type="ECO:0000259" key="5">
    <source>
        <dbReference type="Pfam" id="PF00465"/>
    </source>
</evidence>
<dbReference type="PIRSF" id="PIRSF000112">
    <property type="entry name" value="Glycerol_dehydrogenase"/>
    <property type="match status" value="1"/>
</dbReference>
<dbReference type="SUPFAM" id="SSF56796">
    <property type="entry name" value="Dehydroquinate synthase-like"/>
    <property type="match status" value="1"/>
</dbReference>
<feature type="domain" description="Alcohol dehydrogenase iron-type/glycerol dehydrogenase GldA" evidence="5">
    <location>
        <begin position="9"/>
        <end position="152"/>
    </location>
</feature>
<dbReference type="Proteomes" id="UP000611629">
    <property type="component" value="Unassembled WGS sequence"/>
</dbReference>
<dbReference type="RefSeq" id="WP_179236218.1">
    <property type="nucleotide sequence ID" value="NZ_JACBNQ010000001.1"/>
</dbReference>
<dbReference type="PANTHER" id="PTHR43616">
    <property type="entry name" value="GLYCEROL DEHYDROGENASE"/>
    <property type="match status" value="1"/>
</dbReference>
<feature type="binding site" evidence="4">
    <location>
        <position position="126"/>
    </location>
    <ligand>
        <name>NAD(+)</name>
        <dbReference type="ChEBI" id="CHEBI:57540"/>
    </ligand>
</feature>
<dbReference type="Gene3D" id="1.20.1090.10">
    <property type="entry name" value="Dehydroquinate synthase-like - alpha domain"/>
    <property type="match status" value="1"/>
</dbReference>
<dbReference type="InterPro" id="IPR016205">
    <property type="entry name" value="Glycerol_DH"/>
</dbReference>
<comment type="caution">
    <text evidence="6">The sequence shown here is derived from an EMBL/GenBank/DDBJ whole genome shotgun (WGS) entry which is preliminary data.</text>
</comment>
<dbReference type="InterPro" id="IPR001670">
    <property type="entry name" value="ADH_Fe/GldA"/>
</dbReference>
<evidence type="ECO:0000256" key="2">
    <source>
        <dbReference type="ARBA" id="ARBA00023002"/>
    </source>
</evidence>
<dbReference type="Gene3D" id="3.40.50.1970">
    <property type="match status" value="1"/>
</dbReference>
<evidence type="ECO:0000256" key="1">
    <source>
        <dbReference type="ARBA" id="ARBA00022723"/>
    </source>
</evidence>
<dbReference type="GO" id="GO:0016614">
    <property type="term" value="F:oxidoreductase activity, acting on CH-OH group of donors"/>
    <property type="evidence" value="ECO:0007669"/>
    <property type="project" value="InterPro"/>
</dbReference>
<dbReference type="Pfam" id="PF00465">
    <property type="entry name" value="Fe-ADH"/>
    <property type="match status" value="1"/>
</dbReference>
<comment type="cofactor">
    <cofactor evidence="3">
        <name>Zn(2+)</name>
        <dbReference type="ChEBI" id="CHEBI:29105"/>
    </cofactor>
    <text evidence="3">Binds 1 zinc ion per subunit.</text>
</comment>
<dbReference type="GO" id="GO:0046872">
    <property type="term" value="F:metal ion binding"/>
    <property type="evidence" value="ECO:0007669"/>
    <property type="project" value="UniProtKB-KW"/>
</dbReference>
<dbReference type="EMBL" id="JACBNQ010000001">
    <property type="protein sequence ID" value="NYB72528.1"/>
    <property type="molecule type" value="Genomic_DNA"/>
</dbReference>
<reference evidence="6" key="1">
    <citation type="submission" date="2020-07" db="EMBL/GenBank/DDBJ databases">
        <title>Genomic analysis of a strain of Sedimentibacter Hydroxybenzoicus DSM7310.</title>
        <authorList>
            <person name="Ma S."/>
        </authorList>
    </citation>
    <scope>NUCLEOTIDE SEQUENCE</scope>
    <source>
        <strain evidence="6">DSM 7310</strain>
    </source>
</reference>
<keyword evidence="2" id="KW-0560">Oxidoreductase</keyword>
<keyword evidence="7" id="KW-1185">Reference proteome</keyword>
<keyword evidence="4" id="KW-0520">NAD</keyword>
<dbReference type="AlphaFoldDB" id="A0A974BGA4"/>
<feature type="binding site" evidence="4">
    <location>
        <begin position="93"/>
        <end position="97"/>
    </location>
    <ligand>
        <name>NAD(+)</name>
        <dbReference type="ChEBI" id="CHEBI:57540"/>
    </ligand>
</feature>
<keyword evidence="1 3" id="KW-0479">Metal-binding</keyword>
<feature type="binding site" evidence="3">
    <location>
        <position position="272"/>
    </location>
    <ligand>
        <name>glycerol</name>
        <dbReference type="ChEBI" id="CHEBI:17754"/>
    </ligand>
</feature>
<keyword evidence="3" id="KW-0862">Zinc</keyword>
<accession>A0A974BGA4</accession>
<protein>
    <submittedName>
        <fullName evidence="6">Iron-containing alcohol dehydrogenase family protein</fullName>
    </submittedName>
</protein>
<dbReference type="CDD" id="cd08171">
    <property type="entry name" value="GlyDH-like"/>
    <property type="match status" value="1"/>
</dbReference>